<dbReference type="PROSITE" id="PS50110">
    <property type="entry name" value="RESPONSE_REGULATORY"/>
    <property type="match status" value="1"/>
</dbReference>
<reference evidence="3" key="1">
    <citation type="journal article" date="2015" name="Nature">
        <title>Complex archaea that bridge the gap between prokaryotes and eukaryotes.</title>
        <authorList>
            <person name="Spang A."/>
            <person name="Saw J.H."/>
            <person name="Jorgensen S.L."/>
            <person name="Zaremba-Niedzwiedzka K."/>
            <person name="Martijn J."/>
            <person name="Lind A.E."/>
            <person name="van Eijk R."/>
            <person name="Schleper C."/>
            <person name="Guy L."/>
            <person name="Ettema T.J."/>
        </authorList>
    </citation>
    <scope>NUCLEOTIDE SEQUENCE</scope>
</reference>
<dbReference type="InterPro" id="IPR000160">
    <property type="entry name" value="GGDEF_dom"/>
</dbReference>
<organism evidence="3">
    <name type="scientific">marine sediment metagenome</name>
    <dbReference type="NCBI Taxonomy" id="412755"/>
    <lineage>
        <taxon>unclassified sequences</taxon>
        <taxon>metagenomes</taxon>
        <taxon>ecological metagenomes</taxon>
    </lineage>
</organism>
<dbReference type="Pfam" id="PF00990">
    <property type="entry name" value="GGDEF"/>
    <property type="match status" value="1"/>
</dbReference>
<dbReference type="AlphaFoldDB" id="A0A0F9TS09"/>
<dbReference type="GO" id="GO:1902201">
    <property type="term" value="P:negative regulation of bacterial-type flagellum-dependent cell motility"/>
    <property type="evidence" value="ECO:0007669"/>
    <property type="project" value="TreeGrafter"/>
</dbReference>
<dbReference type="CDD" id="cd01949">
    <property type="entry name" value="GGDEF"/>
    <property type="match status" value="1"/>
</dbReference>
<gene>
    <name evidence="3" type="ORF">LCGC14_0312410</name>
</gene>
<feature type="domain" description="Response regulatory" evidence="1">
    <location>
        <begin position="2"/>
        <end position="118"/>
    </location>
</feature>
<evidence type="ECO:0000313" key="3">
    <source>
        <dbReference type="EMBL" id="KKN82129.1"/>
    </source>
</evidence>
<protein>
    <submittedName>
        <fullName evidence="3">Uncharacterized protein</fullName>
    </submittedName>
</protein>
<dbReference type="PANTHER" id="PTHR45138:SF9">
    <property type="entry name" value="DIGUANYLATE CYCLASE DGCM-RELATED"/>
    <property type="match status" value="1"/>
</dbReference>
<dbReference type="InterPro" id="IPR029787">
    <property type="entry name" value="Nucleotide_cyclase"/>
</dbReference>
<evidence type="ECO:0000259" key="1">
    <source>
        <dbReference type="PROSITE" id="PS50110"/>
    </source>
</evidence>
<comment type="caution">
    <text evidence="3">The sequence shown here is derived from an EMBL/GenBank/DDBJ whole genome shotgun (WGS) entry which is preliminary data.</text>
</comment>
<proteinExistence type="predicted"/>
<dbReference type="GO" id="GO:0000160">
    <property type="term" value="P:phosphorelay signal transduction system"/>
    <property type="evidence" value="ECO:0007669"/>
    <property type="project" value="InterPro"/>
</dbReference>
<dbReference type="Gene3D" id="3.30.70.270">
    <property type="match status" value="1"/>
</dbReference>
<dbReference type="GO" id="GO:0043709">
    <property type="term" value="P:cell adhesion involved in single-species biofilm formation"/>
    <property type="evidence" value="ECO:0007669"/>
    <property type="project" value="TreeGrafter"/>
</dbReference>
<dbReference type="EMBL" id="LAZR01000205">
    <property type="protein sequence ID" value="KKN82129.1"/>
    <property type="molecule type" value="Genomic_DNA"/>
</dbReference>
<dbReference type="GO" id="GO:0052621">
    <property type="term" value="F:diguanylate cyclase activity"/>
    <property type="evidence" value="ECO:0007669"/>
    <property type="project" value="TreeGrafter"/>
</dbReference>
<dbReference type="FunFam" id="3.30.70.270:FF:000001">
    <property type="entry name" value="Diguanylate cyclase domain protein"/>
    <property type="match status" value="1"/>
</dbReference>
<feature type="domain" description="GGDEF" evidence="2">
    <location>
        <begin position="161"/>
        <end position="293"/>
    </location>
</feature>
<dbReference type="InterPro" id="IPR050469">
    <property type="entry name" value="Diguanylate_Cyclase"/>
</dbReference>
<evidence type="ECO:0000259" key="2">
    <source>
        <dbReference type="PROSITE" id="PS50887"/>
    </source>
</evidence>
<dbReference type="SUPFAM" id="SSF55073">
    <property type="entry name" value="Nucleotide cyclase"/>
    <property type="match status" value="1"/>
</dbReference>
<dbReference type="SMART" id="SM00267">
    <property type="entry name" value="GGDEF"/>
    <property type="match status" value="1"/>
</dbReference>
<dbReference type="PANTHER" id="PTHR45138">
    <property type="entry name" value="REGULATORY COMPONENTS OF SENSORY TRANSDUCTION SYSTEM"/>
    <property type="match status" value="1"/>
</dbReference>
<dbReference type="PROSITE" id="PS50887">
    <property type="entry name" value="GGDEF"/>
    <property type="match status" value="1"/>
</dbReference>
<sequence length="297" mass="32776">MKVLIIDDSPDAVAIATARLRQDGLQVVSAADGRAGLDLAAAQRPDLILLDVAMPDMSGFDVCRQLKSDLNLSTIPIIFLTAMDDTLQKVRGLELGAVDYVTKPFDAFELRARVQAALRTKRFADMLTEFANIDPLTELPNRRAFINQLNKEWARKERHGDPFALIMADIDYFKRVNDTYGHSVGDRMLKAVSKALADQCRELDLAARYGGEEFAIIAPNQSAEAAGNLAERCRQGVEHIRLHVTGSDISVTISFGVADSQGLHSIAEVIELADRCLYQAKLAGRNTVFRHSERVHS</sequence>
<name>A0A0F9TS09_9ZZZZ</name>
<accession>A0A0F9TS09</accession>
<dbReference type="InterPro" id="IPR011006">
    <property type="entry name" value="CheY-like_superfamily"/>
</dbReference>
<dbReference type="InterPro" id="IPR001789">
    <property type="entry name" value="Sig_transdc_resp-reg_receiver"/>
</dbReference>
<dbReference type="Gene3D" id="3.40.50.2300">
    <property type="match status" value="1"/>
</dbReference>
<dbReference type="InterPro" id="IPR043128">
    <property type="entry name" value="Rev_trsase/Diguanyl_cyclase"/>
</dbReference>
<dbReference type="NCBIfam" id="TIGR00254">
    <property type="entry name" value="GGDEF"/>
    <property type="match status" value="1"/>
</dbReference>
<dbReference type="Pfam" id="PF00072">
    <property type="entry name" value="Response_reg"/>
    <property type="match status" value="1"/>
</dbReference>
<dbReference type="SUPFAM" id="SSF52172">
    <property type="entry name" value="CheY-like"/>
    <property type="match status" value="1"/>
</dbReference>
<dbReference type="SMART" id="SM00448">
    <property type="entry name" value="REC"/>
    <property type="match status" value="1"/>
</dbReference>
<dbReference type="GO" id="GO:0005886">
    <property type="term" value="C:plasma membrane"/>
    <property type="evidence" value="ECO:0007669"/>
    <property type="project" value="TreeGrafter"/>
</dbReference>